<dbReference type="EMBL" id="QPGB01000002">
    <property type="protein sequence ID" value="RCS58424.1"/>
    <property type="molecule type" value="Genomic_DNA"/>
</dbReference>
<name>A0A368L4C7_9BURK</name>
<keyword evidence="2 3" id="KW-0808">Transferase</keyword>
<gene>
    <name evidence="3" type="primary">rfaQ</name>
    <name evidence="3" type="ORF">DU000_06320</name>
</gene>
<organism evidence="3 4">
    <name type="scientific">Parvibium lacunae</name>
    <dbReference type="NCBI Taxonomy" id="1888893"/>
    <lineage>
        <taxon>Bacteria</taxon>
        <taxon>Pseudomonadati</taxon>
        <taxon>Pseudomonadota</taxon>
        <taxon>Betaproteobacteria</taxon>
        <taxon>Burkholderiales</taxon>
        <taxon>Alcaligenaceae</taxon>
        <taxon>Parvibium</taxon>
    </lineage>
</organism>
<evidence type="ECO:0000313" key="4">
    <source>
        <dbReference type="Proteomes" id="UP000252357"/>
    </source>
</evidence>
<reference evidence="3 4" key="1">
    <citation type="journal article" date="2018" name="Int. J. Syst. Evol. Microbiol.">
        <title>Parvibium lacunae gen. nov., sp. nov., a new member of the family Alcaligenaceae isolated from a freshwater pond.</title>
        <authorList>
            <person name="Chen W.M."/>
            <person name="Xie P.B."/>
            <person name="Hsu M.Y."/>
            <person name="Sheu S.Y."/>
        </authorList>
    </citation>
    <scope>NUCLEOTIDE SEQUENCE [LARGE SCALE GENOMIC DNA]</scope>
    <source>
        <strain evidence="3 4">KMB9</strain>
    </source>
</reference>
<dbReference type="Gene3D" id="3.40.50.2000">
    <property type="entry name" value="Glycogen Phosphorylase B"/>
    <property type="match status" value="2"/>
</dbReference>
<dbReference type="NCBIfam" id="TIGR02201">
    <property type="entry name" value="heptsyl_trn_III"/>
    <property type="match status" value="1"/>
</dbReference>
<dbReference type="Pfam" id="PF01075">
    <property type="entry name" value="Glyco_transf_9"/>
    <property type="match status" value="1"/>
</dbReference>
<dbReference type="GO" id="GO:0009244">
    <property type="term" value="P:lipopolysaccharide core region biosynthetic process"/>
    <property type="evidence" value="ECO:0007669"/>
    <property type="project" value="TreeGrafter"/>
</dbReference>
<dbReference type="RefSeq" id="WP_114402507.1">
    <property type="nucleotide sequence ID" value="NZ_QPGB01000002.1"/>
</dbReference>
<proteinExistence type="predicted"/>
<dbReference type="AlphaFoldDB" id="A0A368L4C7"/>
<dbReference type="GO" id="GO:0005829">
    <property type="term" value="C:cytosol"/>
    <property type="evidence" value="ECO:0007669"/>
    <property type="project" value="TreeGrafter"/>
</dbReference>
<dbReference type="OrthoDB" id="9797795at2"/>
<evidence type="ECO:0000313" key="3">
    <source>
        <dbReference type="EMBL" id="RCS58424.1"/>
    </source>
</evidence>
<dbReference type="Proteomes" id="UP000252357">
    <property type="component" value="Unassembled WGS sequence"/>
</dbReference>
<sequence>MASLHTSDWNFQHPKDAIDWRKVKRVLVIKLRHHGDVLLTTPLLSSLKQLNPQLDIDALVYTDTMPMLMGNPALRMIHGIDKRWKKLPWFTRLRREYKLWHSLKQQRYDLILHLTENNRGMWLVRSLKPRWSATYKGGHVTLLWKRTFTHLVPQPIGPAGARRHTVEKHLDVLRRLGANLSEQPAPLRRLQIVPGERATDVITTTLAAVQFDEKQFIHVHPASRWFFKCWSVEKNSLLLDKLFERGERIVLTAAPDSKESAMIDAILDQLETPRHILEKRFLNLSGQLTLREMAALTARAKAFIGVDSAPMHIAAAVQTPAVVLFGPSGELEWGPWQSPHRLITSQEYACRPCGIDGCGGGKVSDCLATLPVSRVMRALDDLLAQS</sequence>
<keyword evidence="4" id="KW-1185">Reference proteome</keyword>
<dbReference type="InterPro" id="IPR011916">
    <property type="entry name" value="LipoPS_heptosylTferase-III"/>
</dbReference>
<dbReference type="SUPFAM" id="SSF53756">
    <property type="entry name" value="UDP-Glycosyltransferase/glycogen phosphorylase"/>
    <property type="match status" value="1"/>
</dbReference>
<evidence type="ECO:0000256" key="2">
    <source>
        <dbReference type="ARBA" id="ARBA00022679"/>
    </source>
</evidence>
<protein>
    <submittedName>
        <fullName evidence="3">Putative lipopolysaccharide heptosyltransferase III</fullName>
    </submittedName>
</protein>
<comment type="caution">
    <text evidence="3">The sequence shown here is derived from an EMBL/GenBank/DDBJ whole genome shotgun (WGS) entry which is preliminary data.</text>
</comment>
<keyword evidence="1" id="KW-0328">Glycosyltransferase</keyword>
<dbReference type="PANTHER" id="PTHR30160">
    <property type="entry name" value="TETRAACYLDISACCHARIDE 4'-KINASE-RELATED"/>
    <property type="match status" value="1"/>
</dbReference>
<evidence type="ECO:0000256" key="1">
    <source>
        <dbReference type="ARBA" id="ARBA00022676"/>
    </source>
</evidence>
<dbReference type="InterPro" id="IPR051199">
    <property type="entry name" value="LPS_LOS_Heptosyltrfase"/>
</dbReference>
<dbReference type="CDD" id="cd03789">
    <property type="entry name" value="GT9_LPS_heptosyltransferase"/>
    <property type="match status" value="1"/>
</dbReference>
<dbReference type="PANTHER" id="PTHR30160:SF1">
    <property type="entry name" value="LIPOPOLYSACCHARIDE 1,2-N-ACETYLGLUCOSAMINETRANSFERASE-RELATED"/>
    <property type="match status" value="1"/>
</dbReference>
<accession>A0A368L4C7</accession>
<dbReference type="InterPro" id="IPR002201">
    <property type="entry name" value="Glyco_trans_9"/>
</dbReference>
<dbReference type="GO" id="GO:0008713">
    <property type="term" value="F:ADP-heptose-lipopolysaccharide heptosyltransferase activity"/>
    <property type="evidence" value="ECO:0007669"/>
    <property type="project" value="TreeGrafter"/>
</dbReference>